<evidence type="ECO:0000313" key="7">
    <source>
        <dbReference type="EMBL" id="AWN22773.1"/>
    </source>
</evidence>
<reference evidence="7 8" key="1">
    <citation type="submission" date="2018-05" db="EMBL/GenBank/DDBJ databases">
        <title>Complete Genome Sequence of Deinococcus sp. strain 17bor-2.</title>
        <authorList>
            <person name="Srinivasan S."/>
        </authorList>
    </citation>
    <scope>NUCLEOTIDE SEQUENCE [LARGE SCALE GENOMIC DNA]</scope>
    <source>
        <strain evidence="7 8">17bor-2</strain>
    </source>
</reference>
<accession>A0A2Z3JC89</accession>
<evidence type="ECO:0000256" key="1">
    <source>
        <dbReference type="ARBA" id="ARBA00004651"/>
    </source>
</evidence>
<evidence type="ECO:0000256" key="3">
    <source>
        <dbReference type="ARBA" id="ARBA00022692"/>
    </source>
</evidence>
<evidence type="ECO:0000256" key="4">
    <source>
        <dbReference type="ARBA" id="ARBA00022989"/>
    </source>
</evidence>
<keyword evidence="5 6" id="KW-0472">Membrane</keyword>
<dbReference type="KEGG" id="dez:DKM44_05620"/>
<dbReference type="Proteomes" id="UP000245368">
    <property type="component" value="Chromosome"/>
</dbReference>
<dbReference type="OrthoDB" id="73049at2"/>
<keyword evidence="8" id="KW-1185">Reference proteome</keyword>
<feature type="transmembrane region" description="Helical" evidence="6">
    <location>
        <begin position="157"/>
        <end position="176"/>
    </location>
</feature>
<evidence type="ECO:0000256" key="2">
    <source>
        <dbReference type="ARBA" id="ARBA00022475"/>
    </source>
</evidence>
<feature type="transmembrane region" description="Helical" evidence="6">
    <location>
        <begin position="92"/>
        <end position="110"/>
    </location>
</feature>
<dbReference type="Pfam" id="PF09678">
    <property type="entry name" value="Caa3_CtaG"/>
    <property type="match status" value="1"/>
</dbReference>
<evidence type="ECO:0008006" key="9">
    <source>
        <dbReference type="Google" id="ProtNLM"/>
    </source>
</evidence>
<gene>
    <name evidence="7" type="ORF">DKM44_05620</name>
</gene>
<dbReference type="EMBL" id="CP029494">
    <property type="protein sequence ID" value="AWN22773.1"/>
    <property type="molecule type" value="Genomic_DNA"/>
</dbReference>
<dbReference type="AlphaFoldDB" id="A0A2Z3JC89"/>
<protein>
    <recommendedName>
        <fullName evidence="9">Cytochrome c oxidase assembly protein</fullName>
    </recommendedName>
</protein>
<feature type="transmembrane region" description="Helical" evidence="6">
    <location>
        <begin position="34"/>
        <end position="55"/>
    </location>
</feature>
<evidence type="ECO:0000256" key="5">
    <source>
        <dbReference type="ARBA" id="ARBA00023136"/>
    </source>
</evidence>
<name>A0A2Z3JC89_9DEIO</name>
<organism evidence="7 8">
    <name type="scientific">Deinococcus irradiatisoli</name>
    <dbReference type="NCBI Taxonomy" id="2202254"/>
    <lineage>
        <taxon>Bacteria</taxon>
        <taxon>Thermotogati</taxon>
        <taxon>Deinococcota</taxon>
        <taxon>Deinococci</taxon>
        <taxon>Deinococcales</taxon>
        <taxon>Deinococcaceae</taxon>
        <taxon>Deinococcus</taxon>
    </lineage>
</organism>
<keyword evidence="4 6" id="KW-1133">Transmembrane helix</keyword>
<evidence type="ECO:0000313" key="8">
    <source>
        <dbReference type="Proteomes" id="UP000245368"/>
    </source>
</evidence>
<sequence length="190" mass="19623">MERAVKPWPLLAALAVLGAGGLYASGLAMAPGSFSRHMGAHLLLSLGAAPLLVLGWPRFRPVVAGPLAFLLLNAVTYGVHLPVVYARLMTPAGMLLESLLFLGAGAVFWLRVAAGGLGAAGLLLAQMAACALLGAAITFSRSAYAMTTPGDTALGGVLMWVVGGFVVMAAAFYHLLVQLSVSERRHEQAT</sequence>
<feature type="transmembrane region" description="Helical" evidence="6">
    <location>
        <begin position="67"/>
        <end position="86"/>
    </location>
</feature>
<feature type="transmembrane region" description="Helical" evidence="6">
    <location>
        <begin position="117"/>
        <end position="137"/>
    </location>
</feature>
<proteinExistence type="predicted"/>
<dbReference type="GO" id="GO:0005886">
    <property type="term" value="C:plasma membrane"/>
    <property type="evidence" value="ECO:0007669"/>
    <property type="project" value="UniProtKB-SubCell"/>
</dbReference>
<keyword evidence="2" id="KW-1003">Cell membrane</keyword>
<dbReference type="InterPro" id="IPR019108">
    <property type="entry name" value="Caa3_assmbl_CtaG-rel"/>
</dbReference>
<evidence type="ECO:0000256" key="6">
    <source>
        <dbReference type="SAM" id="Phobius"/>
    </source>
</evidence>
<keyword evidence="3 6" id="KW-0812">Transmembrane</keyword>
<comment type="subcellular location">
    <subcellularLocation>
        <location evidence="1">Cell membrane</location>
        <topology evidence="1">Multi-pass membrane protein</topology>
    </subcellularLocation>
</comment>